<dbReference type="InterPro" id="IPR007822">
    <property type="entry name" value="LANC-like"/>
</dbReference>
<dbReference type="CDD" id="cd04791">
    <property type="entry name" value="LanC_SerThrkinase"/>
    <property type="match status" value="1"/>
</dbReference>
<dbReference type="Pfam" id="PF05147">
    <property type="entry name" value="LANC_like"/>
    <property type="match status" value="1"/>
</dbReference>
<dbReference type="InterPro" id="IPR011009">
    <property type="entry name" value="Kinase-like_dom_sf"/>
</dbReference>
<dbReference type="EMBL" id="SOGJ01000036">
    <property type="protein sequence ID" value="TFC95038.1"/>
    <property type="molecule type" value="Genomic_DNA"/>
</dbReference>
<protein>
    <recommendedName>
        <fullName evidence="1">Protein kinase domain-containing protein</fullName>
    </recommendedName>
</protein>
<proteinExistence type="predicted"/>
<dbReference type="InterPro" id="IPR000719">
    <property type="entry name" value="Prot_kinase_dom"/>
</dbReference>
<dbReference type="Pfam" id="PF25816">
    <property type="entry name" value="RamC_N"/>
    <property type="match status" value="1"/>
</dbReference>
<reference evidence="2 3" key="1">
    <citation type="submission" date="2019-03" db="EMBL/GenBank/DDBJ databases">
        <title>Genomics of glacier-inhabiting Cryobacterium strains.</title>
        <authorList>
            <person name="Liu Q."/>
            <person name="Xin Y.-H."/>
        </authorList>
    </citation>
    <scope>NUCLEOTIDE SEQUENCE [LARGE SCALE GENOMIC DNA]</scope>
    <source>
        <strain evidence="2 3">TMT4-23</strain>
    </source>
</reference>
<dbReference type="NCBIfam" id="NF038151">
    <property type="entry name" value="lanthi_synth_III"/>
    <property type="match status" value="1"/>
</dbReference>
<dbReference type="Proteomes" id="UP000298355">
    <property type="component" value="Unassembled WGS sequence"/>
</dbReference>
<evidence type="ECO:0000313" key="3">
    <source>
        <dbReference type="Proteomes" id="UP000298355"/>
    </source>
</evidence>
<dbReference type="InterPro" id="IPR053524">
    <property type="entry name" value="Aerial_hyphae_peptide-synth"/>
</dbReference>
<dbReference type="Gene3D" id="1.50.10.10">
    <property type="match status" value="1"/>
</dbReference>
<evidence type="ECO:0000259" key="1">
    <source>
        <dbReference type="PROSITE" id="PS50011"/>
    </source>
</evidence>
<feature type="domain" description="Protein kinase" evidence="1">
    <location>
        <begin position="223"/>
        <end position="496"/>
    </location>
</feature>
<keyword evidence="3" id="KW-1185">Reference proteome</keyword>
<dbReference type="SMART" id="SM00220">
    <property type="entry name" value="S_TKc"/>
    <property type="match status" value="1"/>
</dbReference>
<accession>A0ABY2IUA2</accession>
<dbReference type="SUPFAM" id="SSF158745">
    <property type="entry name" value="LanC-like"/>
    <property type="match status" value="1"/>
</dbReference>
<dbReference type="SUPFAM" id="SSF56112">
    <property type="entry name" value="Protein kinase-like (PK-like)"/>
    <property type="match status" value="1"/>
</dbReference>
<organism evidence="2 3">
    <name type="scientific">Cryobacterium breve</name>
    <dbReference type="NCBI Taxonomy" id="1259258"/>
    <lineage>
        <taxon>Bacteria</taxon>
        <taxon>Bacillati</taxon>
        <taxon>Actinomycetota</taxon>
        <taxon>Actinomycetes</taxon>
        <taxon>Micrococcales</taxon>
        <taxon>Microbacteriaceae</taxon>
        <taxon>Cryobacterium</taxon>
    </lineage>
</organism>
<comment type="caution">
    <text evidence="2">The sequence shown here is derived from an EMBL/GenBank/DDBJ whole genome shotgun (WGS) entry which is preliminary data.</text>
</comment>
<name>A0ABY2IUA2_9MICO</name>
<sequence length="885" mass="95870">MRELVIEHFAMNNAYFFEQPDSTSADESARFEAALPGDWRRIIEAEWTHAIPVGVELAEQGWKIHVSAIPEHAQSALTAVAQILVAENTAFKYLSSPERLSARNSKTTPRGHAGKFITAYPSSDSLHRVLDLLDDALQRFSGPYILSDKRWRSAPVYLRYGAFRPLHMETTGGIQVPAIRNASAELVPDERNGFFSTPDWAPVPGFLKTWVNSSSEAESAMPFQVLSAVKFSSAGGTYRGKMLDGEANLIIKEARAHVAHDFLGRDAIQRLNNEVEALKALSGIAAVPEVIWHGMVWENSFAALEFKPGIPLRTWVVANFPAYSMSPAGALSYLRSIHRIGRDLQKALSSIHSRGWAHFDVHGDNVLISENLDVSLIDFECARPANAELVRQTIAASGFRAPGKRTPAQADWHGLRQTLAFMLVPLIQQSELVADYSHQTRMLAASIYPDETNVTSALNDVLADLEQLDDQASDVTAATTFRTDRWELKSLLTPFVTDESLLQATLNGYEDLRPKWTSSSRRFPIHVYGLAKESTGLAYGDAGVMAALVTAANALPKSTHASNPEHWDDLANHLIARGGTSASPGLFSGAVGDLWALAVLGRRADVTRIIESRAAEWLESPGPRIYDGLPGILLALLRLKEAGLVPSSHHAAICESVDAMADAYRRSPESFAPIGKVRSNNGNMPDRLDSGLLYGHLGIGWLFAEARRILADPRYLETVDLALGYELTAYQYDEASKTLQLSEGTRRLPYLATGSAGFGVVLSLLQKESVDPGILESAEYLLKATLPPISVFPGLLAGYAGLALGGAGIRQFLGLPAEDNRSVIRTLSAYAVRSGTGVVFAGDSGIRITADLASGGAGVAFAVAQLAAGRVDLLPPLELPSQPAR</sequence>
<dbReference type="SMART" id="SM01260">
    <property type="entry name" value="LANC_like"/>
    <property type="match status" value="1"/>
</dbReference>
<dbReference type="InterPro" id="IPR057929">
    <property type="entry name" value="RamC_N"/>
</dbReference>
<dbReference type="InterPro" id="IPR058053">
    <property type="entry name" value="RamC_C"/>
</dbReference>
<dbReference type="PROSITE" id="PS50011">
    <property type="entry name" value="PROTEIN_KINASE_DOM"/>
    <property type="match status" value="1"/>
</dbReference>
<gene>
    <name evidence="2" type="ORF">E3O65_15890</name>
</gene>
<evidence type="ECO:0000313" key="2">
    <source>
        <dbReference type="EMBL" id="TFC95038.1"/>
    </source>
</evidence>
<dbReference type="Gene3D" id="1.10.510.10">
    <property type="entry name" value="Transferase(Phosphotransferase) domain 1"/>
    <property type="match status" value="1"/>
</dbReference>
<dbReference type="InterPro" id="IPR012341">
    <property type="entry name" value="6hp_glycosidase-like_sf"/>
</dbReference>